<accession>A0A815TA54</accession>
<gene>
    <name evidence="3" type="ORF">JXQ802_LOCUS55400</name>
    <name evidence="2" type="ORF">PYM288_LOCUS38871</name>
</gene>
<sequence length="499" mass="58353">MEELIRSVIRFDGALNQDVIQWLEYIEEVFDRVQLQTPNKYIAIQYFLTNSAATWFKYKKSNISDWFTFKRELIEAFQSSSSFSSSHLLDQHQLIIKEEPQKLEQEQDILPVPASTSTISNKKNDSENYQLDLLHDGSIKSLENLEVDNLEDKCLRENEQGYYSSMLVNTNDFDLDIQHQDADAADSCDTQQQGESVINSDSVQTDIEDTFEDFTRPMDILTGNDSLINIVLPHDVQYLWSDKYKPRPPRILNKAPAVYNWNRYNKLHCNKDDSPPPTIQENQFNTVSKEWNYTYNHGLRFNFYNEMIQLRFSFPTINITGLKSWDTSLGVQKLLYDYENLRARIDIKAWRAQQKQVYMIKYKPEGAEPDSPASQGYTLFNFNPDYPELTKNDCWYRTDPMGDTGPFPWIWFHDSKYVVDEQDHTNIQPWFPLTLNLIKKDEEWIPEIQLNATRYNSPEICDLKRSGIGKVPCLSYFETKDRPVKTIHARAAVGGYDSD</sequence>
<proteinExistence type="predicted"/>
<reference evidence="2" key="1">
    <citation type="submission" date="2021-02" db="EMBL/GenBank/DDBJ databases">
        <authorList>
            <person name="Nowell W R."/>
        </authorList>
    </citation>
    <scope>NUCLEOTIDE SEQUENCE</scope>
</reference>
<feature type="non-terminal residue" evidence="2">
    <location>
        <position position="499"/>
    </location>
</feature>
<dbReference type="AlphaFoldDB" id="A0A815TA54"/>
<feature type="non-terminal residue" evidence="2">
    <location>
        <position position="1"/>
    </location>
</feature>
<dbReference type="EMBL" id="CAJNOL010011705">
    <property type="protein sequence ID" value="CAF1656688.1"/>
    <property type="molecule type" value="Genomic_DNA"/>
</dbReference>
<name>A0A815TA54_9BILA</name>
<evidence type="ECO:0000313" key="2">
    <source>
        <dbReference type="EMBL" id="CAF1505331.1"/>
    </source>
</evidence>
<feature type="domain" description="Splicing factor Cactin C-terminal" evidence="1">
    <location>
        <begin position="240"/>
        <end position="285"/>
    </location>
</feature>
<keyword evidence="5" id="KW-1185">Reference proteome</keyword>
<evidence type="ECO:0000313" key="4">
    <source>
        <dbReference type="Proteomes" id="UP000663854"/>
    </source>
</evidence>
<dbReference type="EMBL" id="CAJNOH010009897">
    <property type="protein sequence ID" value="CAF1505331.1"/>
    <property type="molecule type" value="Genomic_DNA"/>
</dbReference>
<dbReference type="Pfam" id="PF09732">
    <property type="entry name" value="CactinC_cactus"/>
    <property type="match status" value="1"/>
</dbReference>
<dbReference type="InterPro" id="IPR019134">
    <property type="entry name" value="Cactin_C"/>
</dbReference>
<protein>
    <recommendedName>
        <fullName evidence="1">Splicing factor Cactin C-terminal domain-containing protein</fullName>
    </recommendedName>
</protein>
<dbReference type="Proteomes" id="UP000663870">
    <property type="component" value="Unassembled WGS sequence"/>
</dbReference>
<dbReference type="Proteomes" id="UP000663854">
    <property type="component" value="Unassembled WGS sequence"/>
</dbReference>
<organism evidence="2 4">
    <name type="scientific">Rotaria sordida</name>
    <dbReference type="NCBI Taxonomy" id="392033"/>
    <lineage>
        <taxon>Eukaryota</taxon>
        <taxon>Metazoa</taxon>
        <taxon>Spiralia</taxon>
        <taxon>Gnathifera</taxon>
        <taxon>Rotifera</taxon>
        <taxon>Eurotatoria</taxon>
        <taxon>Bdelloidea</taxon>
        <taxon>Philodinida</taxon>
        <taxon>Philodinidae</taxon>
        <taxon>Rotaria</taxon>
    </lineage>
</organism>
<evidence type="ECO:0000313" key="3">
    <source>
        <dbReference type="EMBL" id="CAF1656688.1"/>
    </source>
</evidence>
<comment type="caution">
    <text evidence="2">The sequence shown here is derived from an EMBL/GenBank/DDBJ whole genome shotgun (WGS) entry which is preliminary data.</text>
</comment>
<evidence type="ECO:0000259" key="1">
    <source>
        <dbReference type="Pfam" id="PF09732"/>
    </source>
</evidence>
<evidence type="ECO:0000313" key="5">
    <source>
        <dbReference type="Proteomes" id="UP000663870"/>
    </source>
</evidence>